<dbReference type="Proteomes" id="UP000186601">
    <property type="component" value="Unassembled WGS sequence"/>
</dbReference>
<sequence>MDFTKTSHATVANEHVHKGEVNDVQHVIQILQYRPNNDFRGKRSLDRCGIGNFVKFPLSFLLVGGLGPTLCGEWHYPDIDYRNEKFTPSENPV</sequence>
<evidence type="ECO:0000313" key="1">
    <source>
        <dbReference type="EMBL" id="PSS08837.1"/>
    </source>
</evidence>
<organism evidence="1 2">
    <name type="scientific">Hermanssonia centrifuga</name>
    <dbReference type="NCBI Taxonomy" id="98765"/>
    <lineage>
        <taxon>Eukaryota</taxon>
        <taxon>Fungi</taxon>
        <taxon>Dikarya</taxon>
        <taxon>Basidiomycota</taxon>
        <taxon>Agaricomycotina</taxon>
        <taxon>Agaricomycetes</taxon>
        <taxon>Polyporales</taxon>
        <taxon>Meruliaceae</taxon>
        <taxon>Hermanssonia</taxon>
    </lineage>
</organism>
<proteinExistence type="predicted"/>
<reference evidence="1 2" key="1">
    <citation type="submission" date="2018-02" db="EMBL/GenBank/DDBJ databases">
        <title>Genome sequence of the basidiomycete white-rot fungus Phlebia centrifuga.</title>
        <authorList>
            <person name="Granchi Z."/>
            <person name="Peng M."/>
            <person name="de Vries R.P."/>
            <person name="Hilden K."/>
            <person name="Makela M.R."/>
            <person name="Grigoriev I."/>
            <person name="Riley R."/>
        </authorList>
    </citation>
    <scope>NUCLEOTIDE SEQUENCE [LARGE SCALE GENOMIC DNA]</scope>
    <source>
        <strain evidence="1 2">FBCC195</strain>
    </source>
</reference>
<name>A0A2R6QIL9_9APHY</name>
<keyword evidence="2" id="KW-1185">Reference proteome</keyword>
<dbReference type="EMBL" id="MLYV02000341">
    <property type="protein sequence ID" value="PSS08837.1"/>
    <property type="molecule type" value="Genomic_DNA"/>
</dbReference>
<evidence type="ECO:0000313" key="2">
    <source>
        <dbReference type="Proteomes" id="UP000186601"/>
    </source>
</evidence>
<comment type="caution">
    <text evidence="1">The sequence shown here is derived from an EMBL/GenBank/DDBJ whole genome shotgun (WGS) entry which is preliminary data.</text>
</comment>
<accession>A0A2R6QIL9</accession>
<protein>
    <submittedName>
        <fullName evidence="1">Uncharacterized protein</fullName>
    </submittedName>
</protein>
<dbReference type="AlphaFoldDB" id="A0A2R6QIL9"/>
<gene>
    <name evidence="1" type="ORF">PHLCEN_2v3452</name>
</gene>